<comment type="caution">
    <text evidence="2">The sequence shown here is derived from an EMBL/GenBank/DDBJ whole genome shotgun (WGS) entry which is preliminary data.</text>
</comment>
<dbReference type="OrthoDB" id="5599163at2759"/>
<sequence length="97" mass="11467">MDYQNSAEKWKSVLKKIKNANEDMPQDVNSPLEMPPVSREPYITPLSQKPPRFMFTSKITQERFELIHLGPLEWLSKEDKNLTDEYYSSKRKGYSIQ</sequence>
<reference evidence="2" key="1">
    <citation type="submission" date="2021-03" db="EMBL/GenBank/DDBJ databases">
        <title>Draft genome sequence of rust myrtle Austropuccinia psidii MF-1, a brazilian biotype.</title>
        <authorList>
            <person name="Quecine M.C."/>
            <person name="Pachon D.M.R."/>
            <person name="Bonatelli M.L."/>
            <person name="Correr F.H."/>
            <person name="Franceschini L.M."/>
            <person name="Leite T.F."/>
            <person name="Margarido G.R.A."/>
            <person name="Almeida C.A."/>
            <person name="Ferrarezi J.A."/>
            <person name="Labate C.A."/>
        </authorList>
    </citation>
    <scope>NUCLEOTIDE SEQUENCE</scope>
    <source>
        <strain evidence="2">MF-1</strain>
    </source>
</reference>
<proteinExistence type="predicted"/>
<gene>
    <name evidence="2" type="ORF">O181_085074</name>
</gene>
<protein>
    <submittedName>
        <fullName evidence="2">Uncharacterized protein</fullName>
    </submittedName>
</protein>
<accession>A0A9Q3FUK8</accession>
<feature type="region of interest" description="Disordered" evidence="1">
    <location>
        <begin position="21"/>
        <end position="49"/>
    </location>
</feature>
<keyword evidence="3" id="KW-1185">Reference proteome</keyword>
<evidence type="ECO:0000313" key="3">
    <source>
        <dbReference type="Proteomes" id="UP000765509"/>
    </source>
</evidence>
<organism evidence="2 3">
    <name type="scientific">Austropuccinia psidii MF-1</name>
    <dbReference type="NCBI Taxonomy" id="1389203"/>
    <lineage>
        <taxon>Eukaryota</taxon>
        <taxon>Fungi</taxon>
        <taxon>Dikarya</taxon>
        <taxon>Basidiomycota</taxon>
        <taxon>Pucciniomycotina</taxon>
        <taxon>Pucciniomycetes</taxon>
        <taxon>Pucciniales</taxon>
        <taxon>Sphaerophragmiaceae</taxon>
        <taxon>Austropuccinia</taxon>
    </lineage>
</organism>
<dbReference type="AlphaFoldDB" id="A0A9Q3FUK8"/>
<name>A0A9Q3FUK8_9BASI</name>
<dbReference type="EMBL" id="AVOT02050240">
    <property type="protein sequence ID" value="MBW0545359.1"/>
    <property type="molecule type" value="Genomic_DNA"/>
</dbReference>
<evidence type="ECO:0000313" key="2">
    <source>
        <dbReference type="EMBL" id="MBW0545359.1"/>
    </source>
</evidence>
<dbReference type="Proteomes" id="UP000765509">
    <property type="component" value="Unassembled WGS sequence"/>
</dbReference>
<evidence type="ECO:0000256" key="1">
    <source>
        <dbReference type="SAM" id="MobiDB-lite"/>
    </source>
</evidence>